<name>A0A1Y1JSK5_PHOPY</name>
<dbReference type="InterPro" id="IPR037445">
    <property type="entry name" value="MAGE"/>
</dbReference>
<reference evidence="3 4" key="2">
    <citation type="journal article" date="2018" name="Elife">
        <title>Firefly genomes illuminate parallel origins of bioluminescence in beetles.</title>
        <authorList>
            <person name="Fallon T.R."/>
            <person name="Lower S.E."/>
            <person name="Chang C.H."/>
            <person name="Bessho-Uehara M."/>
            <person name="Martin G.J."/>
            <person name="Bewick A.J."/>
            <person name="Behringer M."/>
            <person name="Debat H.J."/>
            <person name="Wong I."/>
            <person name="Day J.C."/>
            <person name="Suvorov A."/>
            <person name="Silva C.J."/>
            <person name="Stanger-Hall K.F."/>
            <person name="Hall D.W."/>
            <person name="Schmitz R.J."/>
            <person name="Nelson D.R."/>
            <person name="Lewis S.M."/>
            <person name="Shigenobu S."/>
            <person name="Bybee S.M."/>
            <person name="Larracuente A.M."/>
            <person name="Oba Y."/>
            <person name="Weng J.K."/>
        </authorList>
    </citation>
    <scope>NUCLEOTIDE SEQUENCE [LARGE SCALE GENOMIC DNA]</scope>
    <source>
        <strain evidence="3">1611_PpyrPB1</strain>
        <tissue evidence="3">Whole body</tissue>
    </source>
</reference>
<protein>
    <recommendedName>
        <fullName evidence="1">MAGE domain-containing protein</fullName>
    </recommendedName>
</protein>
<evidence type="ECO:0000313" key="4">
    <source>
        <dbReference type="Proteomes" id="UP000327044"/>
    </source>
</evidence>
<keyword evidence="4" id="KW-1185">Reference proteome</keyword>
<dbReference type="PANTHER" id="PTHR11736">
    <property type="entry name" value="MELANOMA-ASSOCIATED ANTIGEN MAGE ANTIGEN"/>
    <property type="match status" value="1"/>
</dbReference>
<dbReference type="EMBL" id="GEZM01101855">
    <property type="protein sequence ID" value="JAV52252.1"/>
    <property type="molecule type" value="Transcribed_RNA"/>
</dbReference>
<evidence type="ECO:0000259" key="1">
    <source>
        <dbReference type="PROSITE" id="PS50838"/>
    </source>
</evidence>
<dbReference type="InterPro" id="IPR041899">
    <property type="entry name" value="MAGE_WH2"/>
</dbReference>
<dbReference type="InterPro" id="IPR002190">
    <property type="entry name" value="MHD_dom"/>
</dbReference>
<dbReference type="Gene3D" id="1.10.10.1200">
    <property type="entry name" value="MAGE homology domain, winged helix WH1 motif"/>
    <property type="match status" value="1"/>
</dbReference>
<organism evidence="2">
    <name type="scientific">Photinus pyralis</name>
    <name type="common">Common eastern firefly</name>
    <name type="synonym">Lampyris pyralis</name>
    <dbReference type="NCBI Taxonomy" id="7054"/>
    <lineage>
        <taxon>Eukaryota</taxon>
        <taxon>Metazoa</taxon>
        <taxon>Ecdysozoa</taxon>
        <taxon>Arthropoda</taxon>
        <taxon>Hexapoda</taxon>
        <taxon>Insecta</taxon>
        <taxon>Pterygota</taxon>
        <taxon>Neoptera</taxon>
        <taxon>Endopterygota</taxon>
        <taxon>Coleoptera</taxon>
        <taxon>Polyphaga</taxon>
        <taxon>Elateriformia</taxon>
        <taxon>Elateroidea</taxon>
        <taxon>Lampyridae</taxon>
        <taxon>Lampyrinae</taxon>
        <taxon>Photinus</taxon>
    </lineage>
</organism>
<feature type="domain" description="MAGE" evidence="1">
    <location>
        <begin position="39"/>
        <end position="241"/>
    </location>
</feature>
<dbReference type="Pfam" id="PF01454">
    <property type="entry name" value="MAGE"/>
    <property type="match status" value="1"/>
</dbReference>
<dbReference type="AlphaFoldDB" id="A0A1Y1JSK5"/>
<evidence type="ECO:0000313" key="3">
    <source>
        <dbReference type="EMBL" id="KAB0793364.1"/>
    </source>
</evidence>
<dbReference type="Gene3D" id="1.10.10.1210">
    <property type="entry name" value="MAGE homology domain, winged helix WH2 motif"/>
    <property type="match status" value="1"/>
</dbReference>
<dbReference type="Proteomes" id="UP000327044">
    <property type="component" value="Unassembled WGS sequence"/>
</dbReference>
<dbReference type="SMART" id="SM01373">
    <property type="entry name" value="MAGE"/>
    <property type="match status" value="1"/>
</dbReference>
<accession>A0A1Y1JSK5</accession>
<dbReference type="GO" id="GO:0005634">
    <property type="term" value="C:nucleus"/>
    <property type="evidence" value="ECO:0007669"/>
    <property type="project" value="TreeGrafter"/>
</dbReference>
<dbReference type="PROSITE" id="PS50838">
    <property type="entry name" value="MAGE"/>
    <property type="match status" value="1"/>
</dbReference>
<proteinExistence type="predicted"/>
<gene>
    <name evidence="3" type="ORF">PPYR_12984</name>
</gene>
<dbReference type="EMBL" id="GEZM01101857">
    <property type="protein sequence ID" value="JAV52248.1"/>
    <property type="molecule type" value="Transcribed_RNA"/>
</dbReference>
<dbReference type="OrthoDB" id="205198at2759"/>
<dbReference type="FunCoup" id="A0A1Y1JSK5">
    <property type="interactions" value="530"/>
</dbReference>
<dbReference type="EMBL" id="VVIM01000009">
    <property type="protein sequence ID" value="KAB0793364.1"/>
    <property type="molecule type" value="Genomic_DNA"/>
</dbReference>
<reference evidence="2" key="1">
    <citation type="journal article" date="2016" name="Sci. Rep.">
        <title>Molecular characterization of firefly nuptial gifts: a multi-omics approach sheds light on postcopulatory sexual selection.</title>
        <authorList>
            <person name="Al-Wathiqui N."/>
            <person name="Fallon T.R."/>
            <person name="South A."/>
            <person name="Weng J.K."/>
            <person name="Lewis S.M."/>
        </authorList>
    </citation>
    <scope>NUCLEOTIDE SEQUENCE</scope>
</reference>
<dbReference type="InterPro" id="IPR041898">
    <property type="entry name" value="MAGE_WH1"/>
</dbReference>
<reference evidence="3" key="3">
    <citation type="submission" date="2019-08" db="EMBL/GenBank/DDBJ databases">
        <authorList>
            <consortium name="Photinus pyralis genome working group"/>
            <person name="Fallon T.R."/>
            <person name="Sander Lower S.E."/>
            <person name="Weng J.-K."/>
        </authorList>
    </citation>
    <scope>NUCLEOTIDE SEQUENCE</scope>
    <source>
        <strain evidence="3">1611_PpyrPB1</strain>
        <tissue evidence="3">Whole body</tissue>
    </source>
</reference>
<dbReference type="FunFam" id="1.10.10.1210:FF:000001">
    <property type="entry name" value="melanoma-associated antigen D1"/>
    <property type="match status" value="1"/>
</dbReference>
<dbReference type="EMBL" id="GEZM01101856">
    <property type="protein sequence ID" value="JAV52250.1"/>
    <property type="molecule type" value="Transcribed_RNA"/>
</dbReference>
<dbReference type="PANTHER" id="PTHR11736:SF14">
    <property type="entry name" value="NSE3 HOMOLOG, SMC5-SMC6 COMPLEX COMPONENT"/>
    <property type="match status" value="1"/>
</dbReference>
<evidence type="ECO:0000313" key="2">
    <source>
        <dbReference type="EMBL" id="JAV52252.1"/>
    </source>
</evidence>
<sequence length="260" mass="29712">MGKRGRRSQASQSASQTSNSTQLTLEVSFNNSQRVVENLDELVNACVRYVLYHAGSRLPIRKADLQKHVLKNVGRSYNMILEKVKAVLKDIYGYDLYVCEEQKSVIRYLVSNSLPNKGLNQQCDNDVPEDAHKILTMLILTHIFMSNNTTTEAGLFSFLNSLNIDVEETHDVFGNVKTFIQSTLVQQRFLHMETDNVTKRHSYTWGPRAEHEVSKHELLKFVCKIYKDSNPKSWSSQLECADKQFNVATDENESMEVGDN</sequence>
<dbReference type="InParanoid" id="A0A1Y1JSK5"/>